<comment type="caution">
    <text evidence="5">The sequence shown here is derived from an EMBL/GenBank/DDBJ whole genome shotgun (WGS) entry which is preliminary data.</text>
</comment>
<dbReference type="InterPro" id="IPR000184">
    <property type="entry name" value="Bac_surfAg_D15"/>
</dbReference>
<dbReference type="AlphaFoldDB" id="A0A840CU31"/>
<dbReference type="Gene3D" id="2.40.160.50">
    <property type="entry name" value="membrane protein fhac: a member of the omp85/tpsb transporter family"/>
    <property type="match status" value="1"/>
</dbReference>
<proteinExistence type="predicted"/>
<evidence type="ECO:0000313" key="6">
    <source>
        <dbReference type="Proteomes" id="UP000555103"/>
    </source>
</evidence>
<dbReference type="RefSeq" id="WP_183306136.1">
    <property type="nucleotide sequence ID" value="NZ_JACIEP010000003.1"/>
</dbReference>
<evidence type="ECO:0000256" key="3">
    <source>
        <dbReference type="SAM" id="SignalP"/>
    </source>
</evidence>
<feature type="chain" id="PRO_5032474267" description="Bacterial surface antigen (D15) domain-containing protein" evidence="3">
    <location>
        <begin position="22"/>
        <end position="384"/>
    </location>
</feature>
<comment type="subcellular location">
    <subcellularLocation>
        <location evidence="1">Membrane</location>
    </subcellularLocation>
</comment>
<evidence type="ECO:0000256" key="2">
    <source>
        <dbReference type="ARBA" id="ARBA00023136"/>
    </source>
</evidence>
<keyword evidence="6" id="KW-1185">Reference proteome</keyword>
<reference evidence="5 6" key="1">
    <citation type="submission" date="2020-08" db="EMBL/GenBank/DDBJ databases">
        <title>Genomic Encyclopedia of Type Strains, Phase IV (KMG-IV): sequencing the most valuable type-strain genomes for metagenomic binning, comparative biology and taxonomic classification.</title>
        <authorList>
            <person name="Goeker M."/>
        </authorList>
    </citation>
    <scope>NUCLEOTIDE SEQUENCE [LARGE SCALE GENOMIC DNA]</scope>
    <source>
        <strain evidence="5 6">DSM 104969</strain>
    </source>
</reference>
<dbReference type="EMBL" id="JACIEP010000003">
    <property type="protein sequence ID" value="MBB4035193.1"/>
    <property type="molecule type" value="Genomic_DNA"/>
</dbReference>
<keyword evidence="3" id="KW-0732">Signal</keyword>
<evidence type="ECO:0000256" key="1">
    <source>
        <dbReference type="ARBA" id="ARBA00004370"/>
    </source>
</evidence>
<evidence type="ECO:0000259" key="4">
    <source>
        <dbReference type="Pfam" id="PF01103"/>
    </source>
</evidence>
<dbReference type="Proteomes" id="UP000555103">
    <property type="component" value="Unassembled WGS sequence"/>
</dbReference>
<dbReference type="GO" id="GO:0019867">
    <property type="term" value="C:outer membrane"/>
    <property type="evidence" value="ECO:0007669"/>
    <property type="project" value="InterPro"/>
</dbReference>
<feature type="domain" description="Bacterial surface antigen (D15)" evidence="4">
    <location>
        <begin position="148"/>
        <end position="384"/>
    </location>
</feature>
<dbReference type="Pfam" id="PF01103">
    <property type="entry name" value="Omp85"/>
    <property type="match status" value="1"/>
</dbReference>
<sequence>MHQVKLTLLSIFIVFSTLLSAQTDSTAVADTLNAGKKGFFKRFIEYFEKSNKVDPAKKFDFSIIGGPHYSSDTKLGLGMVASGLYRIDRTDLEMSPSNVSLYGDITTSGAYVIGISGNTLFPEMKYRIDADMYFAYRPSRYWGVGYDAGRQDYYSEYDNQIIELKFDFLKKMANNTYLGITTNVKNIRGKHFDDISLLGTERESTTAVGAGLILSYDSRDFIPNPYKGIYASVEHIFYPKFIGSTYTFNKTEVIFRYYQQVWKGGVIAFDAQGLFNYGDVTWNMMAQAGNSRQMRGYYAGRYRDKNMIQSQIELRQHIYGRSGAAVWVGAGNIFSKFSEFEWGHTLPTYGIGYRWEFKKRVNVRLDYGFGKGESSFYFSINEAF</sequence>
<organism evidence="5 6">
    <name type="scientific">Dysgonomonas hofstadii</name>
    <dbReference type="NCBI Taxonomy" id="637886"/>
    <lineage>
        <taxon>Bacteria</taxon>
        <taxon>Pseudomonadati</taxon>
        <taxon>Bacteroidota</taxon>
        <taxon>Bacteroidia</taxon>
        <taxon>Bacteroidales</taxon>
        <taxon>Dysgonomonadaceae</taxon>
        <taxon>Dysgonomonas</taxon>
    </lineage>
</organism>
<name>A0A840CU31_9BACT</name>
<accession>A0A840CU31</accession>
<feature type="signal peptide" evidence="3">
    <location>
        <begin position="1"/>
        <end position="21"/>
    </location>
</feature>
<keyword evidence="2" id="KW-0472">Membrane</keyword>
<evidence type="ECO:0000313" key="5">
    <source>
        <dbReference type="EMBL" id="MBB4035193.1"/>
    </source>
</evidence>
<protein>
    <recommendedName>
        <fullName evidence="4">Bacterial surface antigen (D15) domain-containing protein</fullName>
    </recommendedName>
</protein>
<gene>
    <name evidence="5" type="ORF">GGR21_001082</name>
</gene>